<keyword evidence="8 16" id="KW-0963">Cytoplasm</keyword>
<dbReference type="Proteomes" id="UP000003987">
    <property type="component" value="Unassembled WGS sequence"/>
</dbReference>
<evidence type="ECO:0000256" key="10">
    <source>
        <dbReference type="ARBA" id="ARBA00022679"/>
    </source>
</evidence>
<evidence type="ECO:0000256" key="11">
    <source>
        <dbReference type="ARBA" id="ARBA00022683"/>
    </source>
</evidence>
<organism evidence="23 24">
    <name type="scientific">Limosilactobacillus coleohominis 101-4-CHN</name>
    <dbReference type="NCBI Taxonomy" id="575594"/>
    <lineage>
        <taxon>Bacteria</taxon>
        <taxon>Bacillati</taxon>
        <taxon>Bacillota</taxon>
        <taxon>Bacilli</taxon>
        <taxon>Lactobacillales</taxon>
        <taxon>Lactobacillaceae</taxon>
        <taxon>Limosilactobacillus</taxon>
    </lineage>
</organism>
<dbReference type="NCBIfam" id="TIGR01417">
    <property type="entry name" value="PTS_I_fam"/>
    <property type="match status" value="1"/>
</dbReference>
<keyword evidence="12 16" id="KW-0479">Metal-binding</keyword>
<dbReference type="PANTHER" id="PTHR46244">
    <property type="entry name" value="PHOSPHOENOLPYRUVATE-PROTEIN PHOSPHOTRANSFERASE"/>
    <property type="match status" value="1"/>
</dbReference>
<dbReference type="InterPro" id="IPR006318">
    <property type="entry name" value="PTS_EI-like"/>
</dbReference>
<comment type="similarity">
    <text evidence="4 16">Belongs to the PEP-utilizing enzyme family.</text>
</comment>
<feature type="domain" description="Phosphotransferase system enzyme I N-terminal" evidence="22">
    <location>
        <begin position="6"/>
        <end position="112"/>
    </location>
</feature>
<dbReference type="Pfam" id="PF05524">
    <property type="entry name" value="PEP-utilisers_N"/>
    <property type="match status" value="1"/>
</dbReference>
<evidence type="ECO:0000313" key="24">
    <source>
        <dbReference type="Proteomes" id="UP000003987"/>
    </source>
</evidence>
<feature type="binding site" evidence="18">
    <location>
        <begin position="452"/>
        <end position="453"/>
    </location>
    <ligand>
        <name>phosphoenolpyruvate</name>
        <dbReference type="ChEBI" id="CHEBI:58702"/>
    </ligand>
</feature>
<feature type="domain" description="PEP-utilising enzyme C-terminal" evidence="21">
    <location>
        <begin position="251"/>
        <end position="537"/>
    </location>
</feature>
<evidence type="ECO:0000256" key="7">
    <source>
        <dbReference type="ARBA" id="ARBA00022448"/>
    </source>
</evidence>
<dbReference type="STRING" id="575594.HMPREF0501_00969"/>
<evidence type="ECO:0000259" key="21">
    <source>
        <dbReference type="Pfam" id="PF02896"/>
    </source>
</evidence>
<dbReference type="GO" id="GO:0016301">
    <property type="term" value="F:kinase activity"/>
    <property type="evidence" value="ECO:0007669"/>
    <property type="project" value="UniProtKB-KW"/>
</dbReference>
<dbReference type="GO" id="GO:0009401">
    <property type="term" value="P:phosphoenolpyruvate-dependent sugar phosphotransferase system"/>
    <property type="evidence" value="ECO:0007669"/>
    <property type="project" value="UniProtKB-KW"/>
</dbReference>
<protein>
    <recommendedName>
        <fullName evidence="6 16">Phosphoenolpyruvate-protein phosphotransferase</fullName>
        <ecNumber evidence="5 16">2.7.3.9</ecNumber>
    </recommendedName>
    <alternativeName>
        <fullName evidence="15 16">Phosphotransferase system, enzyme I</fullName>
    </alternativeName>
</protein>
<dbReference type="PRINTS" id="PR01736">
    <property type="entry name" value="PHPHTRNFRASE"/>
</dbReference>
<evidence type="ECO:0000256" key="12">
    <source>
        <dbReference type="ARBA" id="ARBA00022723"/>
    </source>
</evidence>
<accession>C7XV60</accession>
<dbReference type="SUPFAM" id="SSF52009">
    <property type="entry name" value="Phosphohistidine domain"/>
    <property type="match status" value="1"/>
</dbReference>
<dbReference type="PANTHER" id="PTHR46244:SF6">
    <property type="entry name" value="PHOSPHOENOLPYRUVATE-PROTEIN PHOSPHOTRANSFERASE"/>
    <property type="match status" value="1"/>
</dbReference>
<evidence type="ECO:0000256" key="9">
    <source>
        <dbReference type="ARBA" id="ARBA00022597"/>
    </source>
</evidence>
<keyword evidence="10 16" id="KW-0808">Transferase</keyword>
<evidence type="ECO:0000313" key="23">
    <source>
        <dbReference type="EMBL" id="EEU30591.1"/>
    </source>
</evidence>
<dbReference type="SUPFAM" id="SSF51621">
    <property type="entry name" value="Phosphoenolpyruvate/pyruvate domain"/>
    <property type="match status" value="1"/>
</dbReference>
<keyword evidence="9 16" id="KW-0762">Sugar transport</keyword>
<evidence type="ECO:0000259" key="22">
    <source>
        <dbReference type="Pfam" id="PF05524"/>
    </source>
</evidence>
<dbReference type="Pfam" id="PF00391">
    <property type="entry name" value="PEP-utilizers"/>
    <property type="match status" value="1"/>
</dbReference>
<feature type="binding site" evidence="18">
    <location>
        <position position="463"/>
    </location>
    <ligand>
        <name>phosphoenolpyruvate</name>
        <dbReference type="ChEBI" id="CHEBI:58702"/>
    </ligand>
</feature>
<evidence type="ECO:0000259" key="20">
    <source>
        <dbReference type="Pfam" id="PF00391"/>
    </source>
</evidence>
<evidence type="ECO:0000256" key="17">
    <source>
        <dbReference type="PIRSR" id="PIRSR000732-1"/>
    </source>
</evidence>
<feature type="active site" description="Tele-phosphohistidine intermediate" evidence="17">
    <location>
        <position position="187"/>
    </location>
</feature>
<dbReference type="PROSITE" id="PS00742">
    <property type="entry name" value="PEP_ENZYMES_2"/>
    <property type="match status" value="1"/>
</dbReference>
<dbReference type="InterPro" id="IPR000121">
    <property type="entry name" value="PEP_util_C"/>
</dbReference>
<dbReference type="OrthoDB" id="9765468at2"/>
<comment type="subcellular location">
    <subcellularLocation>
        <location evidence="3 16">Cytoplasm</location>
    </subcellularLocation>
</comment>
<dbReference type="InterPro" id="IPR036618">
    <property type="entry name" value="PtsI_HPr-bd_sf"/>
</dbReference>
<dbReference type="InterPro" id="IPR023151">
    <property type="entry name" value="PEP_util_CS"/>
</dbReference>
<evidence type="ECO:0000256" key="18">
    <source>
        <dbReference type="PIRSR" id="PIRSR000732-2"/>
    </source>
</evidence>
<dbReference type="Gene3D" id="1.10.274.10">
    <property type="entry name" value="PtsI, HPr-binding domain"/>
    <property type="match status" value="1"/>
</dbReference>
<dbReference type="InterPro" id="IPR024692">
    <property type="entry name" value="PTS_EI"/>
</dbReference>
<evidence type="ECO:0000256" key="4">
    <source>
        <dbReference type="ARBA" id="ARBA00007837"/>
    </source>
</evidence>
<dbReference type="SUPFAM" id="SSF47831">
    <property type="entry name" value="Enzyme I of the PEP:sugar phosphotransferase system HPr-binding (sub)domain"/>
    <property type="match status" value="1"/>
</dbReference>
<evidence type="ECO:0000256" key="2">
    <source>
        <dbReference type="ARBA" id="ARBA00001946"/>
    </source>
</evidence>
<dbReference type="GO" id="GO:0005737">
    <property type="term" value="C:cytoplasm"/>
    <property type="evidence" value="ECO:0007669"/>
    <property type="project" value="UniProtKB-SubCell"/>
</dbReference>
<gene>
    <name evidence="23" type="primary">ptsP</name>
    <name evidence="23" type="ORF">HMPREF0501_00969</name>
</gene>
<keyword evidence="23" id="KW-0670">Pyruvate</keyword>
<dbReference type="Gene3D" id="3.50.30.10">
    <property type="entry name" value="Phosphohistidine domain"/>
    <property type="match status" value="1"/>
</dbReference>
<feature type="binding site" evidence="18">
    <location>
        <position position="330"/>
    </location>
    <ligand>
        <name>phosphoenolpyruvate</name>
        <dbReference type="ChEBI" id="CHEBI:58702"/>
    </ligand>
</feature>
<keyword evidence="14 16" id="KW-0460">Magnesium</keyword>
<dbReference type="InterPro" id="IPR008731">
    <property type="entry name" value="PTS_EIN"/>
</dbReference>
<dbReference type="Gene3D" id="3.20.20.60">
    <property type="entry name" value="Phosphoenolpyruvate-binding domains"/>
    <property type="match status" value="1"/>
</dbReference>
<dbReference type="GO" id="GO:0046872">
    <property type="term" value="F:metal ion binding"/>
    <property type="evidence" value="ECO:0007669"/>
    <property type="project" value="UniProtKB-KW"/>
</dbReference>
<evidence type="ECO:0000256" key="3">
    <source>
        <dbReference type="ARBA" id="ARBA00004496"/>
    </source>
</evidence>
<feature type="binding site" evidence="19">
    <location>
        <position position="453"/>
    </location>
    <ligand>
        <name>Mg(2+)</name>
        <dbReference type="ChEBI" id="CHEBI:18420"/>
    </ligand>
</feature>
<keyword evidence="11 16" id="KW-0598">Phosphotransferase system</keyword>
<dbReference type="EMBL" id="GG698803">
    <property type="protein sequence ID" value="EEU30591.1"/>
    <property type="molecule type" value="Genomic_DNA"/>
</dbReference>
<dbReference type="eggNOG" id="COG1080">
    <property type="taxonomic scope" value="Bacteria"/>
</dbReference>
<reference evidence="23 24" key="1">
    <citation type="submission" date="2009-06" db="EMBL/GenBank/DDBJ databases">
        <title>The Genome Sequence of Lactobacillus coleohominis strain 101-4-CHN.</title>
        <authorList>
            <consortium name="The Broad Institute Genome Sequencing Platform"/>
            <person name="Ward D."/>
            <person name="Young S.K."/>
            <person name="Zeng Q."/>
            <person name="Koehrsen M."/>
            <person name="Alvarado L."/>
            <person name="Berlin A."/>
            <person name="Borenstein D."/>
            <person name="Chen Z."/>
            <person name="Engels R."/>
            <person name="Freedman E."/>
            <person name="Gellesch M."/>
            <person name="Goldberg J."/>
            <person name="Griggs A."/>
            <person name="Gujja S."/>
            <person name="Heiman D."/>
            <person name="Hepburn T."/>
            <person name="Howarth C."/>
            <person name="Jen D."/>
            <person name="Larson L."/>
            <person name="Lewis B."/>
            <person name="Mehta T."/>
            <person name="Park D."/>
            <person name="Pearson M."/>
            <person name="Roberts A."/>
            <person name="Saif S."/>
            <person name="Shea T."/>
            <person name="Shenoy N."/>
            <person name="Sisk P."/>
            <person name="Stolte C."/>
            <person name="Sykes S."/>
            <person name="Walk T."/>
            <person name="White J."/>
            <person name="Yandava C."/>
            <person name="Liu Y."/>
            <person name="Xu Q."/>
            <person name="Lander E."/>
            <person name="Nusbaum C."/>
            <person name="Galagan J."/>
            <person name="Birren B."/>
        </authorList>
    </citation>
    <scope>NUCLEOTIDE SEQUENCE [LARGE SCALE GENOMIC DNA]</scope>
    <source>
        <strain evidence="23 24">101-4-CHN</strain>
    </source>
</reference>
<feature type="domain" description="PEP-utilising enzyme mobile" evidence="20">
    <location>
        <begin position="151"/>
        <end position="223"/>
    </location>
</feature>
<dbReference type="GO" id="GO:0008965">
    <property type="term" value="F:phosphoenolpyruvate-protein phosphotransferase activity"/>
    <property type="evidence" value="ECO:0007669"/>
    <property type="project" value="UniProtKB-EC"/>
</dbReference>
<feature type="active site" description="Proton donor" evidence="17">
    <location>
        <position position="500"/>
    </location>
</feature>
<dbReference type="InterPro" id="IPR050499">
    <property type="entry name" value="PEP-utilizing_PTS_enzyme"/>
</dbReference>
<evidence type="ECO:0000256" key="5">
    <source>
        <dbReference type="ARBA" id="ARBA00012232"/>
    </source>
</evidence>
<feature type="binding site" evidence="18">
    <location>
        <position position="294"/>
    </location>
    <ligand>
        <name>phosphoenolpyruvate</name>
        <dbReference type="ChEBI" id="CHEBI:58702"/>
    </ligand>
</feature>
<comment type="catalytic activity">
    <reaction evidence="1 16">
        <text>L-histidyl-[protein] + phosphoenolpyruvate = N(pros)-phospho-L-histidyl-[protein] + pyruvate</text>
        <dbReference type="Rhea" id="RHEA:23880"/>
        <dbReference type="Rhea" id="RHEA-COMP:9745"/>
        <dbReference type="Rhea" id="RHEA-COMP:9746"/>
        <dbReference type="ChEBI" id="CHEBI:15361"/>
        <dbReference type="ChEBI" id="CHEBI:29979"/>
        <dbReference type="ChEBI" id="CHEBI:58702"/>
        <dbReference type="ChEBI" id="CHEBI:64837"/>
        <dbReference type="EC" id="2.7.3.9"/>
    </reaction>
</comment>
<evidence type="ECO:0000256" key="1">
    <source>
        <dbReference type="ARBA" id="ARBA00000683"/>
    </source>
</evidence>
<evidence type="ECO:0000256" key="8">
    <source>
        <dbReference type="ARBA" id="ARBA00022490"/>
    </source>
</evidence>
<dbReference type="InterPro" id="IPR008279">
    <property type="entry name" value="PEP-util_enz_mobile_dom"/>
</dbReference>
<dbReference type="EC" id="2.7.3.9" evidence="5 16"/>
<keyword evidence="24" id="KW-1185">Reference proteome</keyword>
<comment type="function">
    <text evidence="16">General (non sugar-specific) component of the phosphoenolpyruvate-dependent sugar phosphotransferase system (sugar PTS). This major carbohydrate active-transport system catalyzes the phosphorylation of incoming sugar substrates concomitantly with their translocation across the cell membrane. Enzyme I transfers the phosphoryl group from phosphoenolpyruvate (PEP) to the phosphoryl carrier protein (HPr).</text>
</comment>
<dbReference type="HOGENOM" id="CLU_007308_7_0_9"/>
<evidence type="ECO:0000256" key="19">
    <source>
        <dbReference type="PIRSR" id="PIRSR000732-3"/>
    </source>
</evidence>
<dbReference type="RefSeq" id="WP_006916802.1">
    <property type="nucleotide sequence ID" value="NZ_GG698803.1"/>
</dbReference>
<proteinExistence type="inferred from homology"/>
<evidence type="ECO:0000256" key="16">
    <source>
        <dbReference type="PIRNR" id="PIRNR000732"/>
    </source>
</evidence>
<dbReference type="AlphaFoldDB" id="C7XV60"/>
<evidence type="ECO:0000256" key="6">
    <source>
        <dbReference type="ARBA" id="ARBA00016544"/>
    </source>
</evidence>
<dbReference type="PIRSF" id="PIRSF000732">
    <property type="entry name" value="PTS_enzyme_I"/>
    <property type="match status" value="1"/>
</dbReference>
<dbReference type="InterPro" id="IPR040442">
    <property type="entry name" value="Pyrv_kinase-like_dom_sf"/>
</dbReference>
<name>C7XV60_9LACO</name>
<evidence type="ECO:0000256" key="13">
    <source>
        <dbReference type="ARBA" id="ARBA00022777"/>
    </source>
</evidence>
<keyword evidence="7 16" id="KW-0813">Transport</keyword>
<feature type="binding site" evidence="19">
    <location>
        <position position="429"/>
    </location>
    <ligand>
        <name>Mg(2+)</name>
        <dbReference type="ChEBI" id="CHEBI:18420"/>
    </ligand>
</feature>
<comment type="cofactor">
    <cofactor evidence="2 16 19">
        <name>Mg(2+)</name>
        <dbReference type="ChEBI" id="CHEBI:18420"/>
    </cofactor>
</comment>
<dbReference type="InterPro" id="IPR015813">
    <property type="entry name" value="Pyrv/PenolPyrv_kinase-like_dom"/>
</dbReference>
<keyword evidence="13 16" id="KW-0418">Kinase</keyword>
<evidence type="ECO:0000256" key="15">
    <source>
        <dbReference type="ARBA" id="ARBA00033235"/>
    </source>
</evidence>
<sequence length="576" mass="63560">MSHTLNGIAAGGGITIAPVYVMGASSLAAPNKVADDENHEAERLRDSFSLINHDLRQIGDQAEAEFGRPIMTIRTLQTVINDPAVRQLAMDMLIENHWTAEWTVEQLVDRLQKLSTIAVSSPFWVGVVHDLGQRLLSHLLQEPIPDVANLDHRAVVIAHSISPTQVVRLDRQLVAALVTDEGGATSHFSLLSEELAIPSVVATHGVTKYAHDDMVAIVDGIHGKVILQPSPQEIDQYQKMAGQYARENSALGKLKHQETRSTDGQRIRIAANMSLPDEINTITHSGAEGVGLFRTEFMLMEDARFASEDAQFAIYKQVATAMPERLIVVRTLDIGSDKLVQDASYDDGNNPALGLRGLRLGLAHQELLRPQIRALLRAATYGKIAIMFPMVTTLAEFRQARQIVDEERQQLTDEGIKIPDNVQVGMMVETPAAVTMIDQFAQYADFFSIGSNDLAQYLFAVDRTNSQVVPLLQTLHPAMLRSVLHVIRQAHHEGKWVSLCGNMAALHVAEPLLLAMGLDEFSVPSDHILPLRHLISGLSVRQLQPLLHQALALENANEVEQLIKHSLPELYQAEQN</sequence>
<evidence type="ECO:0000256" key="14">
    <source>
        <dbReference type="ARBA" id="ARBA00022842"/>
    </source>
</evidence>
<dbReference type="Pfam" id="PF02896">
    <property type="entry name" value="PEP-utilizers_C"/>
    <property type="match status" value="1"/>
</dbReference>
<dbReference type="InterPro" id="IPR036637">
    <property type="entry name" value="Phosphohistidine_dom_sf"/>
</dbReference>